<dbReference type="Gene3D" id="3.40.50.2000">
    <property type="entry name" value="Glycogen Phosphorylase B"/>
    <property type="match status" value="2"/>
</dbReference>
<feature type="non-terminal residue" evidence="2">
    <location>
        <position position="1"/>
    </location>
</feature>
<dbReference type="SUPFAM" id="SSF53756">
    <property type="entry name" value="UDP-Glycosyltransferase/glycogen phosphorylase"/>
    <property type="match status" value="1"/>
</dbReference>
<dbReference type="AlphaFoldDB" id="X1MM64"/>
<dbReference type="EMBL" id="BARV01008041">
    <property type="protein sequence ID" value="GAI15790.1"/>
    <property type="molecule type" value="Genomic_DNA"/>
</dbReference>
<proteinExistence type="predicted"/>
<dbReference type="PANTHER" id="PTHR12526">
    <property type="entry name" value="GLYCOSYLTRANSFERASE"/>
    <property type="match status" value="1"/>
</dbReference>
<accession>X1MM64</accession>
<sequence>HGAPQERAQVLRAGIDTKRFSPGISGDPVRKQYGLMKEDTVLFFMGWLYKFSGLKEVALQLTESKTRSLKLFIVGEGDTYEELQQMREKYHLQDRIILAGKKPYEEIPALIAASDICLLPAYPREPIMQDIVPIKMYEYMAMEKPVISTRLPGIVEEFGEDNGVVYVDKPEDAIAKALKLIQDGSAKELGLKAREFVQKNSWDNITDEFEKILEQVIKDKQDNISANIKTS</sequence>
<reference evidence="2" key="1">
    <citation type="journal article" date="2014" name="Front. Microbiol.">
        <title>High frequency of phylogenetically diverse reductive dehalogenase-homologous genes in deep subseafloor sedimentary metagenomes.</title>
        <authorList>
            <person name="Kawai M."/>
            <person name="Futagami T."/>
            <person name="Toyoda A."/>
            <person name="Takaki Y."/>
            <person name="Nishi S."/>
            <person name="Hori S."/>
            <person name="Arai W."/>
            <person name="Tsubouchi T."/>
            <person name="Morono Y."/>
            <person name="Uchiyama I."/>
            <person name="Ito T."/>
            <person name="Fujiyama A."/>
            <person name="Inagaki F."/>
            <person name="Takami H."/>
        </authorList>
    </citation>
    <scope>NUCLEOTIDE SEQUENCE</scope>
    <source>
        <strain evidence="2">Expedition CK06-06</strain>
    </source>
</reference>
<gene>
    <name evidence="2" type="ORF">S06H3_16273</name>
</gene>
<name>X1MM64_9ZZZZ</name>
<dbReference type="GO" id="GO:0016757">
    <property type="term" value="F:glycosyltransferase activity"/>
    <property type="evidence" value="ECO:0007669"/>
    <property type="project" value="InterPro"/>
</dbReference>
<dbReference type="PANTHER" id="PTHR12526:SF630">
    <property type="entry name" value="GLYCOSYLTRANSFERASE"/>
    <property type="match status" value="1"/>
</dbReference>
<comment type="caution">
    <text evidence="2">The sequence shown here is derived from an EMBL/GenBank/DDBJ whole genome shotgun (WGS) entry which is preliminary data.</text>
</comment>
<protein>
    <recommendedName>
        <fullName evidence="1">Glycosyl transferase family 1 domain-containing protein</fullName>
    </recommendedName>
</protein>
<dbReference type="InterPro" id="IPR001296">
    <property type="entry name" value="Glyco_trans_1"/>
</dbReference>
<evidence type="ECO:0000313" key="2">
    <source>
        <dbReference type="EMBL" id="GAI15790.1"/>
    </source>
</evidence>
<organism evidence="2">
    <name type="scientific">marine sediment metagenome</name>
    <dbReference type="NCBI Taxonomy" id="412755"/>
    <lineage>
        <taxon>unclassified sequences</taxon>
        <taxon>metagenomes</taxon>
        <taxon>ecological metagenomes</taxon>
    </lineage>
</organism>
<evidence type="ECO:0000259" key="1">
    <source>
        <dbReference type="Pfam" id="PF00534"/>
    </source>
</evidence>
<dbReference type="Pfam" id="PF00534">
    <property type="entry name" value="Glycos_transf_1"/>
    <property type="match status" value="1"/>
</dbReference>
<feature type="domain" description="Glycosyl transferase family 1" evidence="1">
    <location>
        <begin position="30"/>
        <end position="184"/>
    </location>
</feature>
<dbReference type="CDD" id="cd03801">
    <property type="entry name" value="GT4_PimA-like"/>
    <property type="match status" value="1"/>
</dbReference>